<dbReference type="SUPFAM" id="SSF55874">
    <property type="entry name" value="ATPase domain of HSP90 chaperone/DNA topoisomerase II/histidine kinase"/>
    <property type="match status" value="1"/>
</dbReference>
<keyword evidence="13" id="KW-0418">Kinase</keyword>
<feature type="domain" description="HAMP" evidence="23">
    <location>
        <begin position="237"/>
        <end position="289"/>
    </location>
</feature>
<gene>
    <name evidence="24" type="ORF">Mco01_10780</name>
</gene>
<dbReference type="EMBL" id="BOOC01000003">
    <property type="protein sequence ID" value="GIH38078.1"/>
    <property type="molecule type" value="Genomic_DNA"/>
</dbReference>
<dbReference type="PROSITE" id="PS50109">
    <property type="entry name" value="HIS_KIN"/>
    <property type="match status" value="1"/>
</dbReference>
<protein>
    <recommendedName>
        <fullName evidence="6">Oxygen sensor histidine kinase NreB</fullName>
        <ecNumber evidence="5">2.7.13.3</ecNumber>
    </recommendedName>
    <alternativeName>
        <fullName evidence="19">Nitrogen regulation protein B</fullName>
    </alternativeName>
</protein>
<dbReference type="InterPro" id="IPR005467">
    <property type="entry name" value="His_kinase_dom"/>
</dbReference>
<comment type="cofactor">
    <cofactor evidence="2">
        <name>[4Fe-4S] cluster</name>
        <dbReference type="ChEBI" id="CHEBI:49883"/>
    </cofactor>
</comment>
<dbReference type="PRINTS" id="PR00344">
    <property type="entry name" value="BCTRLSENSOR"/>
</dbReference>
<evidence type="ECO:0000256" key="18">
    <source>
        <dbReference type="ARBA" id="ARBA00024827"/>
    </source>
</evidence>
<evidence type="ECO:0000256" key="12">
    <source>
        <dbReference type="ARBA" id="ARBA00022723"/>
    </source>
</evidence>
<reference evidence="24 25" key="1">
    <citation type="submission" date="2021-01" db="EMBL/GenBank/DDBJ databases">
        <title>Whole genome shotgun sequence of Microbispora corallina NBRC 16416.</title>
        <authorList>
            <person name="Komaki H."/>
            <person name="Tamura T."/>
        </authorList>
    </citation>
    <scope>NUCLEOTIDE SEQUENCE [LARGE SCALE GENOMIC DNA]</scope>
    <source>
        <strain evidence="24 25">NBRC 16416</strain>
    </source>
</reference>
<accession>A0ABQ4FTE7</accession>
<keyword evidence="14 21" id="KW-1133">Transmembrane helix</keyword>
<feature type="domain" description="Histidine kinase" evidence="22">
    <location>
        <begin position="306"/>
        <end position="497"/>
    </location>
</feature>
<dbReference type="Pfam" id="PF02518">
    <property type="entry name" value="HATPase_c"/>
    <property type="match status" value="1"/>
</dbReference>
<evidence type="ECO:0000256" key="21">
    <source>
        <dbReference type="SAM" id="Phobius"/>
    </source>
</evidence>
<comment type="caution">
    <text evidence="24">The sequence shown here is derived from an EMBL/GenBank/DDBJ whole genome shotgun (WGS) entry which is preliminary data.</text>
</comment>
<evidence type="ECO:0000256" key="16">
    <source>
        <dbReference type="ARBA" id="ARBA00023012"/>
    </source>
</evidence>
<dbReference type="InterPro" id="IPR036890">
    <property type="entry name" value="HATPase_C_sf"/>
</dbReference>
<keyword evidence="7" id="KW-0004">4Fe-4S</keyword>
<evidence type="ECO:0000256" key="6">
    <source>
        <dbReference type="ARBA" id="ARBA00017322"/>
    </source>
</evidence>
<evidence type="ECO:0000256" key="10">
    <source>
        <dbReference type="ARBA" id="ARBA00022679"/>
    </source>
</evidence>
<dbReference type="CDD" id="cd16917">
    <property type="entry name" value="HATPase_UhpB-NarQ-NarX-like"/>
    <property type="match status" value="1"/>
</dbReference>
<evidence type="ECO:0000256" key="17">
    <source>
        <dbReference type="ARBA" id="ARBA00023014"/>
    </source>
</evidence>
<dbReference type="InterPro" id="IPR003594">
    <property type="entry name" value="HATPase_dom"/>
</dbReference>
<dbReference type="Gene3D" id="1.20.5.1930">
    <property type="match status" value="1"/>
</dbReference>
<dbReference type="Gene3D" id="6.10.340.10">
    <property type="match status" value="1"/>
</dbReference>
<evidence type="ECO:0000256" key="20">
    <source>
        <dbReference type="SAM" id="MobiDB-lite"/>
    </source>
</evidence>
<dbReference type="InterPro" id="IPR003660">
    <property type="entry name" value="HAMP_dom"/>
</dbReference>
<comment type="subcellular location">
    <subcellularLocation>
        <location evidence="4">Cytoplasm</location>
    </subcellularLocation>
    <subcellularLocation>
        <location evidence="3">Membrane</location>
    </subcellularLocation>
</comment>
<keyword evidence="11 21" id="KW-0812">Transmembrane</keyword>
<dbReference type="InterPro" id="IPR011712">
    <property type="entry name" value="Sig_transdc_His_kin_sub3_dim/P"/>
</dbReference>
<dbReference type="Proteomes" id="UP000603904">
    <property type="component" value="Unassembled WGS sequence"/>
</dbReference>
<evidence type="ECO:0000256" key="1">
    <source>
        <dbReference type="ARBA" id="ARBA00000085"/>
    </source>
</evidence>
<evidence type="ECO:0000256" key="19">
    <source>
        <dbReference type="ARBA" id="ARBA00030800"/>
    </source>
</evidence>
<dbReference type="PROSITE" id="PS50885">
    <property type="entry name" value="HAMP"/>
    <property type="match status" value="1"/>
</dbReference>
<dbReference type="PANTHER" id="PTHR24421">
    <property type="entry name" value="NITRATE/NITRITE SENSOR PROTEIN NARX-RELATED"/>
    <property type="match status" value="1"/>
</dbReference>
<dbReference type="SUPFAM" id="SSF158472">
    <property type="entry name" value="HAMP domain-like"/>
    <property type="match status" value="1"/>
</dbReference>
<proteinExistence type="predicted"/>
<keyword evidence="15" id="KW-0408">Iron</keyword>
<dbReference type="RefSeq" id="WP_204055753.1">
    <property type="nucleotide sequence ID" value="NZ_BAAAGP010000003.1"/>
</dbReference>
<evidence type="ECO:0000256" key="14">
    <source>
        <dbReference type="ARBA" id="ARBA00022989"/>
    </source>
</evidence>
<evidence type="ECO:0000256" key="2">
    <source>
        <dbReference type="ARBA" id="ARBA00001966"/>
    </source>
</evidence>
<dbReference type="InterPro" id="IPR050482">
    <property type="entry name" value="Sensor_HK_TwoCompSys"/>
</dbReference>
<feature type="transmembrane region" description="Helical" evidence="21">
    <location>
        <begin position="213"/>
        <end position="235"/>
    </location>
</feature>
<keyword evidence="16" id="KW-0902">Two-component regulatory system</keyword>
<keyword evidence="12" id="KW-0479">Metal-binding</keyword>
<keyword evidence="10" id="KW-0808">Transferase</keyword>
<keyword evidence="8" id="KW-0963">Cytoplasm</keyword>
<dbReference type="SMART" id="SM00387">
    <property type="entry name" value="HATPase_c"/>
    <property type="match status" value="1"/>
</dbReference>
<name>A0ABQ4FTE7_9ACTN</name>
<evidence type="ECO:0000256" key="15">
    <source>
        <dbReference type="ARBA" id="ARBA00023004"/>
    </source>
</evidence>
<evidence type="ECO:0000256" key="7">
    <source>
        <dbReference type="ARBA" id="ARBA00022485"/>
    </source>
</evidence>
<dbReference type="Pfam" id="PF07730">
    <property type="entry name" value="HisKA_3"/>
    <property type="match status" value="1"/>
</dbReference>
<evidence type="ECO:0000313" key="25">
    <source>
        <dbReference type="Proteomes" id="UP000603904"/>
    </source>
</evidence>
<dbReference type="CDD" id="cd06225">
    <property type="entry name" value="HAMP"/>
    <property type="match status" value="1"/>
</dbReference>
<feature type="transmembrane region" description="Helical" evidence="21">
    <location>
        <begin position="12"/>
        <end position="31"/>
    </location>
</feature>
<evidence type="ECO:0000256" key="4">
    <source>
        <dbReference type="ARBA" id="ARBA00004496"/>
    </source>
</evidence>
<evidence type="ECO:0000256" key="11">
    <source>
        <dbReference type="ARBA" id="ARBA00022692"/>
    </source>
</evidence>
<sequence length="525" mass="54922">MGLRGRMAASYVMVTAAAVLAVEAVLLGVYVPSLVSGTDLQARLQDQANRDAKVLSLTITKLRVDYPEVPAARLLFMAMKASNEDTSLGGTPRDYKKGVEIVPTDGMVADRPVEVLVDGAGQVLGSSAQGTYSPGSAVRVPPGGGGGKGLTPAGEAVWWASPVLIPASIPPSPPSVETNGSIKGTSLVTAGYVYVQAPPGYGGDFSFSSVYPMVLPGALALSLVLPVGLLFGLLSTRRLIGRVRRLAAVTGAVSRGDFRPRVPVTPGDEVGLLEEAFNLMTERLRGAVAAERLAAEADARHAERARIAGELHDSISQDLFSLSLLAAGMRRAAPEALRPQAEAMERTAARAMREMQALLLELRPVALEDAGLVPALDELCRAYEARLGIRVTSSLEEVSLPPAAEHAVLRLVQESLGNAIKHAEPESVDVRLRVRDGGVLVEVGDDGAGFDPASAASRHGMGLRLMSERVRQLGGVLELTSEPGRGTTVSARLPLPASGRPPAATAPPPVAALPERLSDDGREMP</sequence>
<dbReference type="SMART" id="SM00304">
    <property type="entry name" value="HAMP"/>
    <property type="match status" value="1"/>
</dbReference>
<evidence type="ECO:0000259" key="22">
    <source>
        <dbReference type="PROSITE" id="PS50109"/>
    </source>
</evidence>
<comment type="function">
    <text evidence="18">Member of the two-component regulatory system NreB/NreC involved in the control of dissimilatory nitrate/nitrite reduction in response to oxygen. NreB functions as a direct oxygen sensor histidine kinase which is autophosphorylated, in the absence of oxygen, probably at the conserved histidine residue, and transfers its phosphate group probably to a conserved aspartate residue of NreC. NreB/NreC activates the expression of the nitrate (narGHJI) and nitrite (nir) reductase operons, as well as the putative nitrate transporter gene narT.</text>
</comment>
<dbReference type="EC" id="2.7.13.3" evidence="5"/>
<dbReference type="Gene3D" id="3.30.565.10">
    <property type="entry name" value="Histidine kinase-like ATPase, C-terminal domain"/>
    <property type="match status" value="1"/>
</dbReference>
<feature type="compositionally biased region" description="Basic and acidic residues" evidence="20">
    <location>
        <begin position="516"/>
        <end position="525"/>
    </location>
</feature>
<keyword evidence="17" id="KW-0411">Iron-sulfur</keyword>
<dbReference type="Pfam" id="PF00672">
    <property type="entry name" value="HAMP"/>
    <property type="match status" value="1"/>
</dbReference>
<keyword evidence="9" id="KW-0597">Phosphoprotein</keyword>
<keyword evidence="25" id="KW-1185">Reference proteome</keyword>
<organism evidence="24 25">
    <name type="scientific">Microbispora corallina</name>
    <dbReference type="NCBI Taxonomy" id="83302"/>
    <lineage>
        <taxon>Bacteria</taxon>
        <taxon>Bacillati</taxon>
        <taxon>Actinomycetota</taxon>
        <taxon>Actinomycetes</taxon>
        <taxon>Streptosporangiales</taxon>
        <taxon>Streptosporangiaceae</taxon>
        <taxon>Microbispora</taxon>
    </lineage>
</organism>
<evidence type="ECO:0000256" key="8">
    <source>
        <dbReference type="ARBA" id="ARBA00022490"/>
    </source>
</evidence>
<feature type="region of interest" description="Disordered" evidence="20">
    <location>
        <begin position="481"/>
        <end position="525"/>
    </location>
</feature>
<evidence type="ECO:0000256" key="13">
    <source>
        <dbReference type="ARBA" id="ARBA00022777"/>
    </source>
</evidence>
<evidence type="ECO:0000256" key="3">
    <source>
        <dbReference type="ARBA" id="ARBA00004370"/>
    </source>
</evidence>
<comment type="catalytic activity">
    <reaction evidence="1">
        <text>ATP + protein L-histidine = ADP + protein N-phospho-L-histidine.</text>
        <dbReference type="EC" id="2.7.13.3"/>
    </reaction>
</comment>
<evidence type="ECO:0000256" key="5">
    <source>
        <dbReference type="ARBA" id="ARBA00012438"/>
    </source>
</evidence>
<evidence type="ECO:0000313" key="24">
    <source>
        <dbReference type="EMBL" id="GIH38078.1"/>
    </source>
</evidence>
<dbReference type="InterPro" id="IPR004358">
    <property type="entry name" value="Sig_transdc_His_kin-like_C"/>
</dbReference>
<evidence type="ECO:0000259" key="23">
    <source>
        <dbReference type="PROSITE" id="PS50885"/>
    </source>
</evidence>
<keyword evidence="21" id="KW-0472">Membrane</keyword>
<evidence type="ECO:0000256" key="9">
    <source>
        <dbReference type="ARBA" id="ARBA00022553"/>
    </source>
</evidence>